<dbReference type="PANTHER" id="PTHR45875">
    <property type="entry name" value="METHYLTRANSFERASE N6AMT1"/>
    <property type="match status" value="1"/>
</dbReference>
<dbReference type="PANTHER" id="PTHR45875:SF1">
    <property type="entry name" value="METHYLTRANSFERASE N6AMT1"/>
    <property type="match status" value="1"/>
</dbReference>
<evidence type="ECO:0000259" key="5">
    <source>
        <dbReference type="Pfam" id="PF05175"/>
    </source>
</evidence>
<evidence type="ECO:0000256" key="1">
    <source>
        <dbReference type="ARBA" id="ARBA00006149"/>
    </source>
</evidence>
<sequence length="505" mass="53261">MVNPDPDLCRFLARDLAAADLRSAPLRARWGEEADDAIGRTLRTPALRGLDDADDPQAVLARLLVFGIAQPVRNVDRALPHTGSAGLVTLGLAVTDGESVTPTATVRPQSFGDDSGDGEWWIAADLDELATGGGSLAADYVLGVGGASITLAGLQLPTPATRVLDLGTGCGIQALRAARYADHVVATDISERALAFARMNAILNDDLDLDLRHGSLFAPVAGETFDRIVSNPPFVITPRATGVPTYEYRDGGLVGDALVEQVVTGVGAHLAPGGVAQFLGNWETTDGEDGLDRFRSWIAASDVPLDAWVVERERLSPIAYAEMWIRDGGTAPGTPEHDRLLTAWLDDFAARDVSEIGFGYVLLRRPHADPTLARYEHLPQAIPAPGALGSHLADALAAHDRQADLSDDELVDCALVAASDVTEARHHLPGEENPTVIELRQGGGFARTLSADPALAGLVGACGGELTVGQIVGALAHLLDVDVDDLRASLLPAVRTLLVDGFLRF</sequence>
<dbReference type="InterPro" id="IPR052190">
    <property type="entry name" value="Euk-Arch_PrmC-MTase"/>
</dbReference>
<dbReference type="AlphaFoldDB" id="A0A917DCY7"/>
<comment type="caution">
    <text evidence="7">The sequence shown here is derived from an EMBL/GenBank/DDBJ whole genome shotgun (WGS) entry which is preliminary data.</text>
</comment>
<evidence type="ECO:0000256" key="3">
    <source>
        <dbReference type="ARBA" id="ARBA00022679"/>
    </source>
</evidence>
<dbReference type="Proteomes" id="UP000633205">
    <property type="component" value="Unassembled WGS sequence"/>
</dbReference>
<keyword evidence="8" id="KW-1185">Reference proteome</keyword>
<accession>A0A917DCY7</accession>
<dbReference type="GO" id="GO:0032259">
    <property type="term" value="P:methylation"/>
    <property type="evidence" value="ECO:0007669"/>
    <property type="project" value="UniProtKB-KW"/>
</dbReference>
<dbReference type="Gene3D" id="3.40.50.150">
    <property type="entry name" value="Vaccinia Virus protein VP39"/>
    <property type="match status" value="1"/>
</dbReference>
<keyword evidence="2 7" id="KW-0489">Methyltransferase</keyword>
<reference evidence="7" key="1">
    <citation type="journal article" date="2014" name="Int. J. Syst. Evol. Microbiol.">
        <title>Complete genome sequence of Corynebacterium casei LMG S-19264T (=DSM 44701T), isolated from a smear-ripened cheese.</title>
        <authorList>
            <consortium name="US DOE Joint Genome Institute (JGI-PGF)"/>
            <person name="Walter F."/>
            <person name="Albersmeier A."/>
            <person name="Kalinowski J."/>
            <person name="Ruckert C."/>
        </authorList>
    </citation>
    <scope>NUCLEOTIDE SEQUENCE</scope>
    <source>
        <strain evidence="7">CGMCC 1.15152</strain>
    </source>
</reference>
<evidence type="ECO:0000259" key="6">
    <source>
        <dbReference type="Pfam" id="PF23186"/>
    </source>
</evidence>
<dbReference type="InterPro" id="IPR007848">
    <property type="entry name" value="Small_mtfrase_dom"/>
</dbReference>
<evidence type="ECO:0000256" key="4">
    <source>
        <dbReference type="ARBA" id="ARBA00022691"/>
    </source>
</evidence>
<dbReference type="InterPro" id="IPR002052">
    <property type="entry name" value="DNA_methylase_N6_adenine_CS"/>
</dbReference>
<comment type="similarity">
    <text evidence="1">Belongs to the eukaryotic/archaeal PrmC-related family.</text>
</comment>
<keyword evidence="4" id="KW-0949">S-adenosyl-L-methionine</keyword>
<evidence type="ECO:0000313" key="7">
    <source>
        <dbReference type="EMBL" id="GGD27937.1"/>
    </source>
</evidence>
<name>A0A917DCY7_9MICO</name>
<dbReference type="GO" id="GO:0003676">
    <property type="term" value="F:nucleic acid binding"/>
    <property type="evidence" value="ECO:0007669"/>
    <property type="project" value="InterPro"/>
</dbReference>
<protein>
    <submittedName>
        <fullName evidence="7">Methyltransferase</fullName>
    </submittedName>
</protein>
<dbReference type="InterPro" id="IPR029063">
    <property type="entry name" value="SAM-dependent_MTases_sf"/>
</dbReference>
<dbReference type="GO" id="GO:0008276">
    <property type="term" value="F:protein methyltransferase activity"/>
    <property type="evidence" value="ECO:0007669"/>
    <property type="project" value="TreeGrafter"/>
</dbReference>
<organism evidence="7 8">
    <name type="scientific">Microbacterium faecale</name>
    <dbReference type="NCBI Taxonomy" id="1804630"/>
    <lineage>
        <taxon>Bacteria</taxon>
        <taxon>Bacillati</taxon>
        <taxon>Actinomycetota</taxon>
        <taxon>Actinomycetes</taxon>
        <taxon>Micrococcales</taxon>
        <taxon>Microbacteriaceae</taxon>
        <taxon>Microbacterium</taxon>
    </lineage>
</organism>
<evidence type="ECO:0000313" key="8">
    <source>
        <dbReference type="Proteomes" id="UP000633205"/>
    </source>
</evidence>
<proteinExistence type="inferred from homology"/>
<dbReference type="Pfam" id="PF05175">
    <property type="entry name" value="MTS"/>
    <property type="match status" value="1"/>
</dbReference>
<dbReference type="SUPFAM" id="SSF53335">
    <property type="entry name" value="S-adenosyl-L-methionine-dependent methyltransferases"/>
    <property type="match status" value="1"/>
</dbReference>
<dbReference type="GO" id="GO:0008170">
    <property type="term" value="F:N-methyltransferase activity"/>
    <property type="evidence" value="ECO:0007669"/>
    <property type="project" value="UniProtKB-ARBA"/>
</dbReference>
<dbReference type="GO" id="GO:0035657">
    <property type="term" value="C:eRF1 methyltransferase complex"/>
    <property type="evidence" value="ECO:0007669"/>
    <property type="project" value="TreeGrafter"/>
</dbReference>
<reference evidence="7" key="2">
    <citation type="submission" date="2020-09" db="EMBL/GenBank/DDBJ databases">
        <authorList>
            <person name="Sun Q."/>
            <person name="Zhou Y."/>
        </authorList>
    </citation>
    <scope>NUCLEOTIDE SEQUENCE</scope>
    <source>
        <strain evidence="7">CGMCC 1.15152</strain>
    </source>
</reference>
<dbReference type="Pfam" id="PF23186">
    <property type="entry name" value="DUF7059"/>
    <property type="match status" value="1"/>
</dbReference>
<dbReference type="InterPro" id="IPR055487">
    <property type="entry name" value="DUF7059"/>
</dbReference>
<dbReference type="CDD" id="cd02440">
    <property type="entry name" value="AdoMet_MTases"/>
    <property type="match status" value="1"/>
</dbReference>
<feature type="domain" description="DUF7059" evidence="6">
    <location>
        <begin position="19"/>
        <end position="102"/>
    </location>
</feature>
<dbReference type="PROSITE" id="PS00092">
    <property type="entry name" value="N6_MTASE"/>
    <property type="match status" value="1"/>
</dbReference>
<feature type="domain" description="Methyltransferase small" evidence="5">
    <location>
        <begin position="156"/>
        <end position="235"/>
    </location>
</feature>
<keyword evidence="3" id="KW-0808">Transferase</keyword>
<dbReference type="GO" id="GO:0008757">
    <property type="term" value="F:S-adenosylmethionine-dependent methyltransferase activity"/>
    <property type="evidence" value="ECO:0007669"/>
    <property type="project" value="TreeGrafter"/>
</dbReference>
<dbReference type="EMBL" id="BMHO01000001">
    <property type="protein sequence ID" value="GGD27937.1"/>
    <property type="molecule type" value="Genomic_DNA"/>
</dbReference>
<gene>
    <name evidence="7" type="ORF">GCM10010915_04950</name>
</gene>
<evidence type="ECO:0000256" key="2">
    <source>
        <dbReference type="ARBA" id="ARBA00022603"/>
    </source>
</evidence>
<dbReference type="RefSeq" id="WP_188710734.1">
    <property type="nucleotide sequence ID" value="NZ_BMHO01000001.1"/>
</dbReference>